<dbReference type="OrthoDB" id="21342at2"/>
<evidence type="ECO:0000313" key="5">
    <source>
        <dbReference type="Proteomes" id="UP000199645"/>
    </source>
</evidence>
<comment type="cofactor">
    <cofactor evidence="1">
        <name>Mg(2+)</name>
        <dbReference type="ChEBI" id="CHEBI:18420"/>
    </cofactor>
</comment>
<dbReference type="AlphaFoldDB" id="A0A1I2M1Q3"/>
<dbReference type="RefSeq" id="WP_093621646.1">
    <property type="nucleotide sequence ID" value="NZ_BOMT01000092.1"/>
</dbReference>
<sequence length="159" mass="17381">MPTHRIPAARPVRATPTHPVDVLLLLTDGDRVLLALRSGTGYADGQWNLPSGKLEHGEDALTALRRETTEEIGLRLAADEPRLITTVHHRTPSGHARVGLTFAVRHDPARHGAPVNAEPHKCAGIEWFRWDALPPATYPYSAACVAAWRSRAALILSGW</sequence>
<dbReference type="InterPro" id="IPR020084">
    <property type="entry name" value="NUDIX_hydrolase_CS"/>
</dbReference>
<dbReference type="PROSITE" id="PS00893">
    <property type="entry name" value="NUDIX_BOX"/>
    <property type="match status" value="1"/>
</dbReference>
<dbReference type="GO" id="GO:0016787">
    <property type="term" value="F:hydrolase activity"/>
    <property type="evidence" value="ECO:0007669"/>
    <property type="project" value="UniProtKB-KW"/>
</dbReference>
<dbReference type="SUPFAM" id="SSF55811">
    <property type="entry name" value="Nudix"/>
    <property type="match status" value="1"/>
</dbReference>
<dbReference type="PANTHER" id="PTHR43046">
    <property type="entry name" value="GDP-MANNOSE MANNOSYL HYDROLASE"/>
    <property type="match status" value="1"/>
</dbReference>
<dbReference type="PANTHER" id="PTHR43046:SF16">
    <property type="entry name" value="ADP-RIBOSE PYROPHOSPHATASE YJHB-RELATED"/>
    <property type="match status" value="1"/>
</dbReference>
<dbReference type="Proteomes" id="UP000199645">
    <property type="component" value="Unassembled WGS sequence"/>
</dbReference>
<evidence type="ECO:0000256" key="1">
    <source>
        <dbReference type="ARBA" id="ARBA00001946"/>
    </source>
</evidence>
<evidence type="ECO:0000259" key="3">
    <source>
        <dbReference type="PROSITE" id="PS51462"/>
    </source>
</evidence>
<name>A0A1I2M1Q3_9ACTN</name>
<accession>A0A1I2M1Q3</accession>
<dbReference type="InterPro" id="IPR000086">
    <property type="entry name" value="NUDIX_hydrolase_dom"/>
</dbReference>
<gene>
    <name evidence="4" type="ORF">SAMN05421541_12472</name>
</gene>
<dbReference type="Gene3D" id="3.90.79.10">
    <property type="entry name" value="Nucleoside Triphosphate Pyrophosphohydrolase"/>
    <property type="match status" value="1"/>
</dbReference>
<keyword evidence="2" id="KW-0378">Hydrolase</keyword>
<dbReference type="PROSITE" id="PS51462">
    <property type="entry name" value="NUDIX"/>
    <property type="match status" value="1"/>
</dbReference>
<dbReference type="Pfam" id="PF00293">
    <property type="entry name" value="NUDIX"/>
    <property type="match status" value="1"/>
</dbReference>
<dbReference type="STRING" id="35752.SAMN05421541_12472"/>
<organism evidence="4 5">
    <name type="scientific">Actinoplanes philippinensis</name>
    <dbReference type="NCBI Taxonomy" id="35752"/>
    <lineage>
        <taxon>Bacteria</taxon>
        <taxon>Bacillati</taxon>
        <taxon>Actinomycetota</taxon>
        <taxon>Actinomycetes</taxon>
        <taxon>Micromonosporales</taxon>
        <taxon>Micromonosporaceae</taxon>
        <taxon>Actinoplanes</taxon>
    </lineage>
</organism>
<evidence type="ECO:0000256" key="2">
    <source>
        <dbReference type="ARBA" id="ARBA00022801"/>
    </source>
</evidence>
<dbReference type="EMBL" id="FONV01000024">
    <property type="protein sequence ID" value="SFF83231.1"/>
    <property type="molecule type" value="Genomic_DNA"/>
</dbReference>
<dbReference type="InterPro" id="IPR015797">
    <property type="entry name" value="NUDIX_hydrolase-like_dom_sf"/>
</dbReference>
<keyword evidence="5" id="KW-1185">Reference proteome</keyword>
<evidence type="ECO:0000313" key="4">
    <source>
        <dbReference type="EMBL" id="SFF83231.1"/>
    </source>
</evidence>
<proteinExistence type="predicted"/>
<protein>
    <submittedName>
        <fullName evidence="4">ADP-ribose pyrophosphatase YjhB, NUDIX family</fullName>
    </submittedName>
</protein>
<reference evidence="4 5" key="1">
    <citation type="submission" date="2016-10" db="EMBL/GenBank/DDBJ databases">
        <authorList>
            <person name="de Groot N.N."/>
        </authorList>
    </citation>
    <scope>NUCLEOTIDE SEQUENCE [LARGE SCALE GENOMIC DNA]</scope>
    <source>
        <strain evidence="4 5">DSM 43019</strain>
    </source>
</reference>
<feature type="domain" description="Nudix hydrolase" evidence="3">
    <location>
        <begin position="16"/>
        <end position="150"/>
    </location>
</feature>